<gene>
    <name evidence="1" type="ORF">O6H91_05G115200</name>
</gene>
<comment type="caution">
    <text evidence="1">The sequence shown here is derived from an EMBL/GenBank/DDBJ whole genome shotgun (WGS) entry which is preliminary data.</text>
</comment>
<accession>A0ACC2DSD0</accession>
<reference evidence="2" key="1">
    <citation type="journal article" date="2024" name="Proc. Natl. Acad. Sci. U.S.A.">
        <title>Extraordinary preservation of gene collinearity over three hundred million years revealed in homosporous lycophytes.</title>
        <authorList>
            <person name="Li C."/>
            <person name="Wickell D."/>
            <person name="Kuo L.Y."/>
            <person name="Chen X."/>
            <person name="Nie B."/>
            <person name="Liao X."/>
            <person name="Peng D."/>
            <person name="Ji J."/>
            <person name="Jenkins J."/>
            <person name="Williams M."/>
            <person name="Shu S."/>
            <person name="Plott C."/>
            <person name="Barry K."/>
            <person name="Rajasekar S."/>
            <person name="Grimwood J."/>
            <person name="Han X."/>
            <person name="Sun S."/>
            <person name="Hou Z."/>
            <person name="He W."/>
            <person name="Dai G."/>
            <person name="Sun C."/>
            <person name="Schmutz J."/>
            <person name="Leebens-Mack J.H."/>
            <person name="Li F.W."/>
            <person name="Wang L."/>
        </authorList>
    </citation>
    <scope>NUCLEOTIDE SEQUENCE [LARGE SCALE GENOMIC DNA]</scope>
    <source>
        <strain evidence="2">cv. PW_Plant_1</strain>
    </source>
</reference>
<evidence type="ECO:0000313" key="2">
    <source>
        <dbReference type="Proteomes" id="UP001162992"/>
    </source>
</evidence>
<sequence length="1060" mass="114694">MANSEVFDAYFRQADYDKDGRVSGAEAVAFFKGANLPQLILAKIWQYSDQRKTGFLSREEFYNALKLVTIAQAGRELTPEIVQAAFTGPATLQIPAPQISSGPSPVLATKNVVPLQASRINNTVQQPPPVEGFKSQYPPPTSSQIARPAFLQVRPNSASFVQSLSTTGLGVESWGSSKPPSPALQIEVNSMTASHVQPQVSPMLPGVPVGGPSFQAGSKNAFNGAPYEATSTGSAASSFFSTTGSTVKSGSVIKHSDVGLEMKESGDGSLISGSKEVATKVAPGISALSGNRSESSMQARHMPIIGANLTQIPPSTGPNTSIQATLVAPKLPSTMAVPTDLGSQGSGAPPSGLGTVGGPWPKMSQSDVERYSRVFIQVDTDKDGKISGIQARDLFLSWKLPRELLKQVWNLSDQDGDSMLSLREFCTALYLMERHREGRPLPTVLPAGFNFEDNGHWQSIDASRVAQSQTTMTQKSANIMFPSQQLSGFPQPAASRLQIPVSGPIPLQAQIPGSNETDSKQEGTYKSKAPTLEINLVNQLSKEEQANLKLKQKDAEEADKKVYELEKDIMDSQKKIESYRTKLQEIILLKSRCDNRLAEVTERSGADRREVEALARKYDAKFKQAGEVNSRLQAEEAMFRDIQERKMELYNSIAHIEKGDTSISPQARVDGLAADLHELKKTLTSRAKQIGLRLKPPPSSEATFGGQLEIQESFVEWDEDWDKFDDEGFASIQELMNDRVTGSTTAAVTAQSPVIDWDEGNLFEDKFDFSSESHIENKLEVHSDETSVPGPAPIIFDSPRAESEAGSQSSIESPQHDTLSPRAQPFRKGIIGGSLLSKAKSRYDSVGESQDFDTANESFWPPKRSMFNSSDLDDADKLSSWESELGGTKYEVEADLGESWGLKSTTPSIQKTFDVGASNVSTFNRQTGARPSSDSYSFIDSLDFGSLRVSTSASRTGATEDASDFYGSIDAKGWGDHSETSVPGTPLFKVDSPRRSPSLLGDEFNDGPHSFSRFDSISSTRGGGRVRGLASFDDGDPFAGTGPFGLTAQASKSSEHWGAF</sequence>
<dbReference type="EMBL" id="CM055096">
    <property type="protein sequence ID" value="KAJ7557176.1"/>
    <property type="molecule type" value="Genomic_DNA"/>
</dbReference>
<dbReference type="Proteomes" id="UP001162992">
    <property type="component" value="Chromosome 5"/>
</dbReference>
<organism evidence="1 2">
    <name type="scientific">Diphasiastrum complanatum</name>
    <name type="common">Issler's clubmoss</name>
    <name type="synonym">Lycopodium complanatum</name>
    <dbReference type="NCBI Taxonomy" id="34168"/>
    <lineage>
        <taxon>Eukaryota</taxon>
        <taxon>Viridiplantae</taxon>
        <taxon>Streptophyta</taxon>
        <taxon>Embryophyta</taxon>
        <taxon>Tracheophyta</taxon>
        <taxon>Lycopodiopsida</taxon>
        <taxon>Lycopodiales</taxon>
        <taxon>Lycopodiaceae</taxon>
        <taxon>Lycopodioideae</taxon>
        <taxon>Diphasiastrum</taxon>
    </lineage>
</organism>
<evidence type="ECO:0000313" key="1">
    <source>
        <dbReference type="EMBL" id="KAJ7557176.1"/>
    </source>
</evidence>
<proteinExistence type="predicted"/>
<name>A0ACC2DSD0_DIPCM</name>
<protein>
    <submittedName>
        <fullName evidence="1">Uncharacterized protein</fullName>
    </submittedName>
</protein>
<keyword evidence="2" id="KW-1185">Reference proteome</keyword>